<dbReference type="OrthoDB" id="1117858at2"/>
<evidence type="ECO:0000313" key="3">
    <source>
        <dbReference type="Proteomes" id="UP000295221"/>
    </source>
</evidence>
<protein>
    <submittedName>
        <fullName evidence="2">Uncharacterized protein</fullName>
    </submittedName>
</protein>
<evidence type="ECO:0000313" key="2">
    <source>
        <dbReference type="EMBL" id="TCO07493.1"/>
    </source>
</evidence>
<reference evidence="2 3" key="1">
    <citation type="submission" date="2019-03" db="EMBL/GenBank/DDBJ databases">
        <title>Genomic Encyclopedia of Type Strains, Phase IV (KMG-IV): sequencing the most valuable type-strain genomes for metagenomic binning, comparative biology and taxonomic classification.</title>
        <authorList>
            <person name="Goeker M."/>
        </authorList>
    </citation>
    <scope>NUCLEOTIDE SEQUENCE [LARGE SCALE GENOMIC DNA]</scope>
    <source>
        <strain evidence="2 3">DSM 24179</strain>
    </source>
</reference>
<feature type="signal peptide" evidence="1">
    <location>
        <begin position="1"/>
        <end position="21"/>
    </location>
</feature>
<proteinExistence type="predicted"/>
<sequence length="422" mass="47906">MKKTKFFTIFAAAIIIFSACSKDSSDKFEDLSKYKFADESADKGKAALENSGQQLMTHMTNMQSLAAMDVMESMMHYLESGSIFTDEFDLFLNNFTSPVQDLTTGENLPILKSTDYDNPGEAFRANAGIYTWNNSLEDWEKVGTSNKIELRFPSVPEGLTNDATAIFDYKGKAARTMPGEELPELLSFSLLQNSNQLISYKLTASYNSDDMPTNVKSDVTIENYTFSAGIKYGSKDISVEYSLKENSNTIIELKLNAKGDFDPDNILMGYYDDDPSEFIDNANVSLQIADIKILGQANVKRIADAHDRIYKDEELPGFDDLAAATQMAKVYNDNAKLIVVYADSNIKFAETEFYVAEDTWWGEHYVDLQLIFADDSRGDFEAYFNSAFEEIIEEILRILEELGIDFDDWDDWNDDDWDDWDW</sequence>
<dbReference type="PROSITE" id="PS51257">
    <property type="entry name" value="PROKAR_LIPOPROTEIN"/>
    <property type="match status" value="1"/>
</dbReference>
<name>A0A4R2GI26_9BACT</name>
<feature type="chain" id="PRO_5021012367" evidence="1">
    <location>
        <begin position="22"/>
        <end position="422"/>
    </location>
</feature>
<organism evidence="2 3">
    <name type="scientific">Natronoflexus pectinivorans</name>
    <dbReference type="NCBI Taxonomy" id="682526"/>
    <lineage>
        <taxon>Bacteria</taxon>
        <taxon>Pseudomonadati</taxon>
        <taxon>Bacteroidota</taxon>
        <taxon>Bacteroidia</taxon>
        <taxon>Marinilabiliales</taxon>
        <taxon>Marinilabiliaceae</taxon>
        <taxon>Natronoflexus</taxon>
    </lineage>
</organism>
<dbReference type="EMBL" id="SLWK01000008">
    <property type="protein sequence ID" value="TCO07493.1"/>
    <property type="molecule type" value="Genomic_DNA"/>
</dbReference>
<accession>A0A4R2GI26</accession>
<keyword evidence="3" id="KW-1185">Reference proteome</keyword>
<dbReference type="AlphaFoldDB" id="A0A4R2GI26"/>
<gene>
    <name evidence="2" type="ORF">EV194_108101</name>
</gene>
<dbReference type="Proteomes" id="UP000295221">
    <property type="component" value="Unassembled WGS sequence"/>
</dbReference>
<dbReference type="RefSeq" id="WP_132434190.1">
    <property type="nucleotide sequence ID" value="NZ_SLWK01000008.1"/>
</dbReference>
<evidence type="ECO:0000256" key="1">
    <source>
        <dbReference type="SAM" id="SignalP"/>
    </source>
</evidence>
<comment type="caution">
    <text evidence="2">The sequence shown here is derived from an EMBL/GenBank/DDBJ whole genome shotgun (WGS) entry which is preliminary data.</text>
</comment>
<keyword evidence="1" id="KW-0732">Signal</keyword>